<feature type="region of interest" description="Disordered" evidence="1">
    <location>
        <begin position="208"/>
        <end position="229"/>
    </location>
</feature>
<dbReference type="GeneID" id="18821437"/>
<dbReference type="Proteomes" id="UP000008064">
    <property type="component" value="Unassembled WGS sequence"/>
</dbReference>
<reference evidence="2" key="1">
    <citation type="submission" date="2011-04" db="EMBL/GenBank/DDBJ databases">
        <title>Evolution of plant cell wall degrading machinery underlies the functional diversity of forest fungi.</title>
        <authorList>
            <consortium name="US DOE Joint Genome Institute (JGI-PGF)"/>
            <person name="Eastwood D.C."/>
            <person name="Floudas D."/>
            <person name="Binder M."/>
            <person name="Majcherczyk A."/>
            <person name="Schneider P."/>
            <person name="Aerts A."/>
            <person name="Asiegbu F.O."/>
            <person name="Baker S.E."/>
            <person name="Barry K."/>
            <person name="Bendiksby M."/>
            <person name="Blumentritt M."/>
            <person name="Coutinho P.M."/>
            <person name="Cullen D."/>
            <person name="Cullen D."/>
            <person name="Gathman A."/>
            <person name="Goodell B."/>
            <person name="Henrissat B."/>
            <person name="Ihrmark K."/>
            <person name="Kauserud H."/>
            <person name="Kohler A."/>
            <person name="LaButti K."/>
            <person name="Lapidus A."/>
            <person name="Lavin J.L."/>
            <person name="Lee Y.-H."/>
            <person name="Lindquist E."/>
            <person name="Lilly W."/>
            <person name="Lucas S."/>
            <person name="Morin E."/>
            <person name="Murat C."/>
            <person name="Oguiza J.A."/>
            <person name="Park J."/>
            <person name="Pisabarro A.G."/>
            <person name="Riley R."/>
            <person name="Rosling A."/>
            <person name="Salamov A."/>
            <person name="Schmidt O."/>
            <person name="Schmutz J."/>
            <person name="Skrede I."/>
            <person name="Stenlid J."/>
            <person name="Wiebenga A."/>
            <person name="Xie X."/>
            <person name="Kues U."/>
            <person name="Hibbett D.S."/>
            <person name="Hoffmeister D."/>
            <person name="Hogberg N."/>
            <person name="Martin F."/>
            <person name="Grigoriev I.V."/>
            <person name="Watkinson S.C."/>
        </authorList>
    </citation>
    <scope>NUCLEOTIDE SEQUENCE</scope>
    <source>
        <strain evidence="2">S7.9</strain>
    </source>
</reference>
<protein>
    <submittedName>
        <fullName evidence="2">Uncharacterized protein</fullName>
    </submittedName>
</protein>
<dbReference type="EMBL" id="GL945445">
    <property type="protein sequence ID" value="EGO18902.1"/>
    <property type="molecule type" value="Genomic_DNA"/>
</dbReference>
<proteinExistence type="predicted"/>
<organism>
    <name type="scientific">Serpula lacrymans var. lacrymans (strain S7.9)</name>
    <name type="common">Dry rot fungus</name>
    <dbReference type="NCBI Taxonomy" id="578457"/>
    <lineage>
        <taxon>Eukaryota</taxon>
        <taxon>Fungi</taxon>
        <taxon>Dikarya</taxon>
        <taxon>Basidiomycota</taxon>
        <taxon>Agaricomycotina</taxon>
        <taxon>Agaricomycetes</taxon>
        <taxon>Agaricomycetidae</taxon>
        <taxon>Boletales</taxon>
        <taxon>Coniophorineae</taxon>
        <taxon>Serpulaceae</taxon>
        <taxon>Serpula</taxon>
    </lineage>
</organism>
<gene>
    <name evidence="2" type="ORF">SERLADRAFT_479940</name>
</gene>
<accession>F8PD53</accession>
<name>F8PD53_SERL9</name>
<dbReference type="AlphaFoldDB" id="F8PD53"/>
<feature type="compositionally biased region" description="Polar residues" evidence="1">
    <location>
        <begin position="211"/>
        <end position="229"/>
    </location>
</feature>
<evidence type="ECO:0000256" key="1">
    <source>
        <dbReference type="SAM" id="MobiDB-lite"/>
    </source>
</evidence>
<dbReference type="KEGG" id="sla:SERLADRAFT_479940"/>
<dbReference type="HOGENOM" id="CLU_921852_0_0_1"/>
<dbReference type="RefSeq" id="XP_007324126.1">
    <property type="nucleotide sequence ID" value="XM_007324064.1"/>
</dbReference>
<dbReference type="OrthoDB" id="3227568at2759"/>
<sequence length="302" mass="32990">MSSNISTLGWPESLKRILQPAIQGPTTSFSSGNANLRSSKQPLGVLWKAALTSHIFEDLSSGLNYGRRVLRLDYFGLQSVVLFEYPGIADGDTEDADDPLDLSTVFGDLDSPQDESISVDQLIFDLVSAKLVYVPSYACTSFVTGQVIHAYLFSPESYPRPTKNGFVVHPGSMLKTSVDVPFLRNTTHLVEDTMFIRPLPCLDSDDDDNRVANTSISTTASDSPGPSTPLNLSFRSRPVLLDYLNSAHSIHVNLFKSPPSKVSQSTTYQAGTLLLTHENDDQLTEVRVSLTERGCAPTGKEN</sequence>
<evidence type="ECO:0000313" key="2">
    <source>
        <dbReference type="EMBL" id="EGO18902.1"/>
    </source>
</evidence>